<proteinExistence type="predicted"/>
<dbReference type="Proteomes" id="UP000182160">
    <property type="component" value="Unassembled WGS sequence"/>
</dbReference>
<accession>A0A1H8I0Z0</accession>
<name>A0A1H8I0Z0_9RHOB</name>
<evidence type="ECO:0000259" key="2">
    <source>
        <dbReference type="Pfam" id="PF06048"/>
    </source>
</evidence>
<evidence type="ECO:0000313" key="3">
    <source>
        <dbReference type="EMBL" id="SEN61954.1"/>
    </source>
</evidence>
<feature type="domain" description="DUF927" evidence="2">
    <location>
        <begin position="652"/>
        <end position="913"/>
    </location>
</feature>
<sequence length="1227" mass="135105">MTQLNKKAHSDFEWDDLNDRFHAGDELPPLFDKMLARQDAEFGDLTDPCPPAQALLDEWAIDDQSCLPLWHEAVERRHSNVVKLSDHQHLALKINAGLLRLAVDDVSRAERTMLHDVIILGDPGTPEAKAASALTVTIMQAQTRLTPGRNWLLGSGTVEELREHHLSRHPVVAEKDGKAFVFAQGKKGRKVTDAKGMTSQYAYRIQSKIERITTFFFDIDGTDKARRVAERIHELGLMGDVYTTHSHAEKKTKNGDRFRGIIYLEEPIEFPMGDDVRRKAINEYHNRYAGMCELLGLTDIDASGMNLHQMMYTPRRASEDAEFEHYVIYGKALRYEDMPMGDASKFRKVVKGPSGPTLSKKDSSGPTGLSDGFDVPEWWHDGGRFMMFADLLDAIGWDVRGGYGWTEMMCPNVAQHSDPNEDVAWFNEGEEGSAIHCFHGHCQHLGTWQFLVLIEQAILNGEAVLPDGVDSFSALLCDPSFYPDEIDGETVAFDPADFYVKKPANPNEDEIQTQIADAKIDRSSSREDIKAFMQKHLDVDTAARARLTDALGSTSRKKGATVLLPKQIADIWKELDKEAAQAEAAKDVEARANRKTPDYIPLVDATPATVKKAAAASKWLPSGYTHQNGWFGFIDYEKTSTPFRRVCREFEVVYSADGESGSTRTNEVTIRYQHRSEGLGIVESTFRLGDTYKDSGTILGNLRNQGLDFAPNAPAESILTLLRAVSSEREAVYCAQSGWTDDRTAFVSPTGETVKQADDKRLYVLDHVMRVSDAKNGNLDQWIPAASAALKGRNASRFLPGFLGGAVGCLAQFMDTDLCNIISNEGKPKHGKTTSLKAGVAWFAVPDADGLLITGDITTTASEVMGAKSTGAMYAPDEEGTSSLSAEEQQRVALTHAGGIGRGRGKAGGGMRDTTVWHCTLGLSTERSLLARLEAEDGDIRGGAMSRIFTVNYDNAVTLNREDDADELDAYEVLAHGGAFGWAGPKFAAKLLELGVDDVKVRVSALEAEWGDGHVGAAQRVVTTGALFCVAAEIAQEAGLLPANGYDAKWIKDKYEEPEADTDKFNIRVMLKGLLDETIAQRSQYLDTDRQALDVLRLAIIKAWNERRIVAVGEPESARGEIVGYWTTTGNELDYSSVGLRARTYILPTDRIGKLGVNMELGAIVDKLIEEKAVVLPAEKSKYGKQKLWETTPGEGRVKNLRIPGAWVHGHDEPGDEVSPQMSPQAN</sequence>
<evidence type="ECO:0000313" key="4">
    <source>
        <dbReference type="Proteomes" id="UP000182160"/>
    </source>
</evidence>
<feature type="region of interest" description="Disordered" evidence="1">
    <location>
        <begin position="1208"/>
        <end position="1227"/>
    </location>
</feature>
<gene>
    <name evidence="3" type="ORF">SAMN04488077_12211</name>
</gene>
<reference evidence="3 4" key="1">
    <citation type="submission" date="2016-10" db="EMBL/GenBank/DDBJ databases">
        <authorList>
            <person name="de Groot N.N."/>
        </authorList>
    </citation>
    <scope>NUCLEOTIDE SEQUENCE [LARGE SCALE GENOMIC DNA]</scope>
    <source>
        <strain evidence="3 4">DSM 11457</strain>
    </source>
</reference>
<evidence type="ECO:0000256" key="1">
    <source>
        <dbReference type="SAM" id="MobiDB-lite"/>
    </source>
</evidence>
<dbReference type="InterPro" id="IPR009270">
    <property type="entry name" value="DUF927"/>
</dbReference>
<dbReference type="RefSeq" id="WP_074788029.1">
    <property type="nucleotide sequence ID" value="NZ_FOBO01000022.1"/>
</dbReference>
<dbReference type="Pfam" id="PF06048">
    <property type="entry name" value="DUF927"/>
    <property type="match status" value="1"/>
</dbReference>
<protein>
    <recommendedName>
        <fullName evidence="2">DUF927 domain-containing protein</fullName>
    </recommendedName>
</protein>
<dbReference type="AlphaFoldDB" id="A0A1H8I0Z0"/>
<organism evidence="3 4">
    <name type="scientific">Roseovarius tolerans</name>
    <dbReference type="NCBI Taxonomy" id="74031"/>
    <lineage>
        <taxon>Bacteria</taxon>
        <taxon>Pseudomonadati</taxon>
        <taxon>Pseudomonadota</taxon>
        <taxon>Alphaproteobacteria</taxon>
        <taxon>Rhodobacterales</taxon>
        <taxon>Roseobacteraceae</taxon>
        <taxon>Roseovarius</taxon>
    </lineage>
</organism>
<dbReference type="EMBL" id="FOBO01000022">
    <property type="protein sequence ID" value="SEN61954.1"/>
    <property type="molecule type" value="Genomic_DNA"/>
</dbReference>